<proteinExistence type="predicted"/>
<organism evidence="2 3">
    <name type="scientific">Orchesella dallaii</name>
    <dbReference type="NCBI Taxonomy" id="48710"/>
    <lineage>
        <taxon>Eukaryota</taxon>
        <taxon>Metazoa</taxon>
        <taxon>Ecdysozoa</taxon>
        <taxon>Arthropoda</taxon>
        <taxon>Hexapoda</taxon>
        <taxon>Collembola</taxon>
        <taxon>Entomobryomorpha</taxon>
        <taxon>Entomobryoidea</taxon>
        <taxon>Orchesellidae</taxon>
        <taxon>Orchesellinae</taxon>
        <taxon>Orchesella</taxon>
    </lineage>
</organism>
<name>A0ABP1QLU7_9HEXA</name>
<protein>
    <recommendedName>
        <fullName evidence="1">NTF2 domain-containing protein</fullName>
    </recommendedName>
</protein>
<evidence type="ECO:0000313" key="3">
    <source>
        <dbReference type="Proteomes" id="UP001642540"/>
    </source>
</evidence>
<evidence type="ECO:0000259" key="1">
    <source>
        <dbReference type="PROSITE" id="PS50177"/>
    </source>
</evidence>
<dbReference type="InterPro" id="IPR018222">
    <property type="entry name" value="Nuclear_transport_factor_2_euk"/>
</dbReference>
<accession>A0ABP1QLU7</accession>
<dbReference type="Gene3D" id="3.10.450.50">
    <property type="match status" value="1"/>
</dbReference>
<reference evidence="2 3" key="1">
    <citation type="submission" date="2024-08" db="EMBL/GenBank/DDBJ databases">
        <authorList>
            <person name="Cucini C."/>
            <person name="Frati F."/>
        </authorList>
    </citation>
    <scope>NUCLEOTIDE SEQUENCE [LARGE SCALE GENOMIC DNA]</scope>
</reference>
<dbReference type="InterPro" id="IPR045875">
    <property type="entry name" value="NTF2"/>
</dbReference>
<dbReference type="PANTHER" id="PTHR12612">
    <property type="entry name" value="NUCLEAR TRANSPORT FACTOR 2"/>
    <property type="match status" value="1"/>
</dbReference>
<feature type="domain" description="NTF2" evidence="1">
    <location>
        <begin position="50"/>
        <end position="166"/>
    </location>
</feature>
<keyword evidence="3" id="KW-1185">Reference proteome</keyword>
<dbReference type="EMBL" id="CAXLJM020000039">
    <property type="protein sequence ID" value="CAL8108171.1"/>
    <property type="molecule type" value="Genomic_DNA"/>
</dbReference>
<dbReference type="Proteomes" id="UP001642540">
    <property type="component" value="Unassembled WGS sequence"/>
</dbReference>
<dbReference type="PROSITE" id="PS50177">
    <property type="entry name" value="NTF2_DOMAIN"/>
    <property type="match status" value="1"/>
</dbReference>
<dbReference type="InterPro" id="IPR002075">
    <property type="entry name" value="NTF2_dom"/>
</dbReference>
<comment type="caution">
    <text evidence="2">The sequence shown here is derived from an EMBL/GenBank/DDBJ whole genome shotgun (WGS) entry which is preliminary data.</text>
</comment>
<gene>
    <name evidence="2" type="ORF">ODALV1_LOCUS12897</name>
</gene>
<dbReference type="Pfam" id="PF02136">
    <property type="entry name" value="NTF2"/>
    <property type="match status" value="1"/>
</dbReference>
<sequence>MELYGGNLEMIQMQGMQVPVEFSSFGNSSGHQMKVAPLQTKKDQDDAQDVAEKFCKTYYDTIQKKPHLVSQLYLETSVLIWDGNPLLGQDQIQKCFEQLPSLTFNVMTMDSHPINPLAVGPRKTFIIKTAGVYRVSGPGSQKQFSQDIVLTTEGDKWRIASDTFRTVH</sequence>
<evidence type="ECO:0000313" key="2">
    <source>
        <dbReference type="EMBL" id="CAL8108171.1"/>
    </source>
</evidence>
<dbReference type="InterPro" id="IPR032710">
    <property type="entry name" value="NTF2-like_dom_sf"/>
</dbReference>
<dbReference type="SUPFAM" id="SSF54427">
    <property type="entry name" value="NTF2-like"/>
    <property type="match status" value="1"/>
</dbReference>